<comment type="caution">
    <text evidence="1">The sequence shown here is derived from an EMBL/GenBank/DDBJ whole genome shotgun (WGS) entry which is preliminary data.</text>
</comment>
<evidence type="ECO:0000313" key="1">
    <source>
        <dbReference type="EMBL" id="KKM71018.1"/>
    </source>
</evidence>
<dbReference type="AlphaFoldDB" id="A0A0F9JN00"/>
<name>A0A0F9JN00_9ZZZZ</name>
<protein>
    <submittedName>
        <fullName evidence="1">Uncharacterized protein</fullName>
    </submittedName>
</protein>
<proteinExistence type="predicted"/>
<dbReference type="EMBL" id="LAZR01009711">
    <property type="protein sequence ID" value="KKM71018.1"/>
    <property type="molecule type" value="Genomic_DNA"/>
</dbReference>
<gene>
    <name evidence="1" type="ORF">LCGC14_1434890</name>
</gene>
<organism evidence="1">
    <name type="scientific">marine sediment metagenome</name>
    <dbReference type="NCBI Taxonomy" id="412755"/>
    <lineage>
        <taxon>unclassified sequences</taxon>
        <taxon>metagenomes</taxon>
        <taxon>ecological metagenomes</taxon>
    </lineage>
</organism>
<accession>A0A0F9JN00</accession>
<sequence>MTGQEQTVADRLIAMIDAADETVDVVPARNVLRAIGRLELSPEECTVDVLRALWVAHMDFAFDHILRPGGAWVERIWDLVSYRGRERQLEILRSYAKKPQSGGGLFD</sequence>
<reference evidence="1" key="1">
    <citation type="journal article" date="2015" name="Nature">
        <title>Complex archaea that bridge the gap between prokaryotes and eukaryotes.</title>
        <authorList>
            <person name="Spang A."/>
            <person name="Saw J.H."/>
            <person name="Jorgensen S.L."/>
            <person name="Zaremba-Niedzwiedzka K."/>
            <person name="Martijn J."/>
            <person name="Lind A.E."/>
            <person name="van Eijk R."/>
            <person name="Schleper C."/>
            <person name="Guy L."/>
            <person name="Ettema T.J."/>
        </authorList>
    </citation>
    <scope>NUCLEOTIDE SEQUENCE</scope>
</reference>